<evidence type="ECO:0000256" key="1">
    <source>
        <dbReference type="SAM" id="Phobius"/>
    </source>
</evidence>
<keyword evidence="1" id="KW-0472">Membrane</keyword>
<dbReference type="AlphaFoldDB" id="A0A6P3VSQ8"/>
<feature type="chain" id="PRO_5028200023" evidence="2">
    <location>
        <begin position="27"/>
        <end position="230"/>
    </location>
</feature>
<dbReference type="PANTHER" id="PTHR15926:SF1">
    <property type="entry name" value="ALL-TRANS RETINOIC ACID-INDUCED DIFFERENTIATION FACTOR"/>
    <property type="match status" value="1"/>
</dbReference>
<dbReference type="OrthoDB" id="9989713at2759"/>
<dbReference type="SUPFAM" id="SSF52058">
    <property type="entry name" value="L domain-like"/>
    <property type="match status" value="1"/>
</dbReference>
<feature type="transmembrane region" description="Helical" evidence="1">
    <location>
        <begin position="201"/>
        <end position="221"/>
    </location>
</feature>
<name>A0A6P3VSQ8_CLUHA</name>
<accession>A0A6P3VSQ8</accession>
<evidence type="ECO:0000256" key="2">
    <source>
        <dbReference type="SAM" id="SignalP"/>
    </source>
</evidence>
<organism evidence="4 5">
    <name type="scientific">Clupea harengus</name>
    <name type="common">Atlantic herring</name>
    <dbReference type="NCBI Taxonomy" id="7950"/>
    <lineage>
        <taxon>Eukaryota</taxon>
        <taxon>Metazoa</taxon>
        <taxon>Chordata</taxon>
        <taxon>Craniata</taxon>
        <taxon>Vertebrata</taxon>
        <taxon>Euteleostomi</taxon>
        <taxon>Actinopterygii</taxon>
        <taxon>Neopterygii</taxon>
        <taxon>Teleostei</taxon>
        <taxon>Clupei</taxon>
        <taxon>Clupeiformes</taxon>
        <taxon>Clupeoidei</taxon>
        <taxon>Clupeidae</taxon>
        <taxon>Clupea</taxon>
    </lineage>
</organism>
<feature type="domain" description="EGF-like" evidence="3">
    <location>
        <begin position="182"/>
        <end position="193"/>
    </location>
</feature>
<evidence type="ECO:0000313" key="4">
    <source>
        <dbReference type="Proteomes" id="UP000515152"/>
    </source>
</evidence>
<reference evidence="5" key="1">
    <citation type="submission" date="2025-08" db="UniProtKB">
        <authorList>
            <consortium name="RefSeq"/>
        </authorList>
    </citation>
    <scope>IDENTIFICATION</scope>
</reference>
<evidence type="ECO:0000313" key="5">
    <source>
        <dbReference type="RefSeq" id="XP_012680167.1"/>
    </source>
</evidence>
<dbReference type="CTD" id="51374"/>
<dbReference type="Proteomes" id="UP000515152">
    <property type="component" value="Chromosome 15"/>
</dbReference>
<protein>
    <submittedName>
        <fullName evidence="5">All-trans retinoic acid-induced differentiation factor isoform X1</fullName>
    </submittedName>
</protein>
<dbReference type="InterPro" id="IPR000742">
    <property type="entry name" value="EGF"/>
</dbReference>
<keyword evidence="1" id="KW-1133">Transmembrane helix</keyword>
<evidence type="ECO:0000259" key="3">
    <source>
        <dbReference type="PROSITE" id="PS00022"/>
    </source>
</evidence>
<dbReference type="RefSeq" id="XP_012680167.1">
    <property type="nucleotide sequence ID" value="XM_012824713.3"/>
</dbReference>
<keyword evidence="2" id="KW-0732">Signal</keyword>
<dbReference type="KEGG" id="char:105897753"/>
<dbReference type="InterPro" id="IPR042350">
    <property type="entry name" value="ATRAID"/>
</dbReference>
<keyword evidence="1" id="KW-0812">Transmembrane</keyword>
<proteinExistence type="predicted"/>
<sequence>MTAEGRLLTVVAVFFVLFYGNRFCHAANSQICLMCNGTVVNGSAVWDFCTSSAGQIDGRCCLQTDNTSGAVHITGLDVSYCNLIVVEDLSEASTALMIDLSFNPISNLSDLVFEGFSQLFYVILPSNLTCPGGNASWEKTEVKGEVRVCEGQINACNQTGHISWDCPQNSLCSPYGPGFFACSCVESFHGYKCLREGEFPIVEVFGILGGSTILVSLVLWVTQRRKAKAM</sequence>
<dbReference type="GO" id="GO:0045669">
    <property type="term" value="P:positive regulation of osteoblast differentiation"/>
    <property type="evidence" value="ECO:0007669"/>
    <property type="project" value="TreeGrafter"/>
</dbReference>
<dbReference type="PROSITE" id="PS00022">
    <property type="entry name" value="EGF_1"/>
    <property type="match status" value="1"/>
</dbReference>
<feature type="signal peptide" evidence="2">
    <location>
        <begin position="1"/>
        <end position="26"/>
    </location>
</feature>
<keyword evidence="4" id="KW-1185">Reference proteome</keyword>
<gene>
    <name evidence="5" type="primary">atraid</name>
</gene>
<dbReference type="PANTHER" id="PTHR15926">
    <property type="entry name" value="ALL-TRANS RETINOIC ACID-INDUCED DIFFERENTIATION FACTOR"/>
    <property type="match status" value="1"/>
</dbReference>
<dbReference type="GeneID" id="105897753"/>